<feature type="domain" description="Copper amine oxidase catalytic" evidence="3">
    <location>
        <begin position="42"/>
        <end position="386"/>
    </location>
</feature>
<dbReference type="InterPro" id="IPR000269">
    <property type="entry name" value="Cu_amine_oxidase"/>
</dbReference>
<reference evidence="4" key="1">
    <citation type="submission" date="2020-01" db="EMBL/GenBank/DDBJ databases">
        <authorList>
            <person name="Meier V. D."/>
            <person name="Meier V D."/>
        </authorList>
    </citation>
    <scope>NUCLEOTIDE SEQUENCE</scope>
    <source>
        <strain evidence="4">HLG_WM_MAG_09</strain>
    </source>
</reference>
<comment type="cofactor">
    <cofactor evidence="1">
        <name>Cu cation</name>
        <dbReference type="ChEBI" id="CHEBI:23378"/>
    </cofactor>
    <text evidence="1">Contains 1 topaquinone per subunit.</text>
</comment>
<keyword evidence="1" id="KW-0801">TPQ</keyword>
<dbReference type="AlphaFoldDB" id="A0A6S6U5F3"/>
<proteinExistence type="inferred from homology"/>
<dbReference type="InterPro" id="IPR015798">
    <property type="entry name" value="Cu_amine_oxidase_C"/>
</dbReference>
<accession>A0A6S6U5F3</accession>
<comment type="similarity">
    <text evidence="1">Belongs to the copper/topaquinone oxidase family.</text>
</comment>
<comment type="PTM">
    <text evidence="1">Topaquinone (TPQ) is generated by copper-dependent autoxidation of a specific tyrosyl residue.</text>
</comment>
<dbReference type="EMBL" id="CACVAT010000542">
    <property type="protein sequence ID" value="CAA6829665.1"/>
    <property type="molecule type" value="Genomic_DNA"/>
</dbReference>
<dbReference type="GO" id="GO:0005886">
    <property type="term" value="C:plasma membrane"/>
    <property type="evidence" value="ECO:0007669"/>
    <property type="project" value="TreeGrafter"/>
</dbReference>
<keyword evidence="1" id="KW-0186">Copper</keyword>
<dbReference type="InterPro" id="IPR036460">
    <property type="entry name" value="Cu_amine_oxidase_C_sf"/>
</dbReference>
<keyword evidence="1 4" id="KW-0560">Oxidoreductase</keyword>
<protein>
    <recommendedName>
        <fullName evidence="1">Amine oxidase</fullName>
        <ecNumber evidence="1">1.4.3.-</ecNumber>
    </recommendedName>
</protein>
<organism evidence="4">
    <name type="scientific">uncultured Thiotrichaceae bacterium</name>
    <dbReference type="NCBI Taxonomy" id="298394"/>
    <lineage>
        <taxon>Bacteria</taxon>
        <taxon>Pseudomonadati</taxon>
        <taxon>Pseudomonadota</taxon>
        <taxon>Gammaproteobacteria</taxon>
        <taxon>Thiotrichales</taxon>
        <taxon>Thiotrichaceae</taxon>
        <taxon>environmental samples</taxon>
    </lineage>
</organism>
<dbReference type="GO" id="GO:0005507">
    <property type="term" value="F:copper ion binding"/>
    <property type="evidence" value="ECO:0007669"/>
    <property type="project" value="InterPro"/>
</dbReference>
<evidence type="ECO:0000259" key="3">
    <source>
        <dbReference type="Pfam" id="PF01179"/>
    </source>
</evidence>
<dbReference type="GO" id="GO:0008131">
    <property type="term" value="F:primary methylamine oxidase activity"/>
    <property type="evidence" value="ECO:0007669"/>
    <property type="project" value="InterPro"/>
</dbReference>
<keyword evidence="1" id="KW-0479">Metal-binding</keyword>
<evidence type="ECO:0000256" key="2">
    <source>
        <dbReference type="SAM" id="SignalP"/>
    </source>
</evidence>
<dbReference type="GO" id="GO:0048038">
    <property type="term" value="F:quinone binding"/>
    <property type="evidence" value="ECO:0007669"/>
    <property type="project" value="InterPro"/>
</dbReference>
<dbReference type="Pfam" id="PF01179">
    <property type="entry name" value="Cu_amine_oxid"/>
    <property type="match status" value="1"/>
</dbReference>
<evidence type="ECO:0000256" key="1">
    <source>
        <dbReference type="RuleBase" id="RU000672"/>
    </source>
</evidence>
<dbReference type="Gene3D" id="2.70.98.20">
    <property type="entry name" value="Copper amine oxidase, catalytic domain"/>
    <property type="match status" value="1"/>
</dbReference>
<dbReference type="SUPFAM" id="SSF49998">
    <property type="entry name" value="Amine oxidase catalytic domain"/>
    <property type="match status" value="1"/>
</dbReference>
<feature type="signal peptide" evidence="2">
    <location>
        <begin position="1"/>
        <end position="22"/>
    </location>
</feature>
<dbReference type="GO" id="GO:0009308">
    <property type="term" value="P:amine metabolic process"/>
    <property type="evidence" value="ECO:0007669"/>
    <property type="project" value="UniProtKB-UniRule"/>
</dbReference>
<evidence type="ECO:0000313" key="4">
    <source>
        <dbReference type="EMBL" id="CAA6829665.1"/>
    </source>
</evidence>
<dbReference type="EC" id="1.4.3.-" evidence="1"/>
<gene>
    <name evidence="4" type="ORF">HELGO_WM23236</name>
</gene>
<name>A0A6S6U5F3_9GAMM</name>
<keyword evidence="2" id="KW-0732">Signal</keyword>
<dbReference type="PANTHER" id="PTHR10638">
    <property type="entry name" value="COPPER AMINE OXIDASE"/>
    <property type="match status" value="1"/>
</dbReference>
<feature type="chain" id="PRO_5028478292" description="Amine oxidase" evidence="2">
    <location>
        <begin position="23"/>
        <end position="387"/>
    </location>
</feature>
<sequence>MKLTLTFITSILLLAWHQSLIAAPDNTCQGNNIRKNFPSGASWDICWTIATKEGLKLSQVHFKTPNSNYRRVLGEASLSQIQAGFDDGATDPVYITTQMGLGGNNAQTIDQQTCNGGELHAENGRNVLCARTMNKGYLYKYNSQRQTEAFELSSYSQIGPRNYQLRWTFYENGTIQPAIGLSGVLPAVDESAEQYGWPVGQNGEIATGFTDHYLWRLDFDLDDSHGNDSVQEISSVPSADRLKKFKTINTLQTETAKKLNPGNKTFWRIVDSNTPHPDIGPVSYEIVPAHYDQSGANSLNQSWLSSDMYFTRYNRCERHMANNPTAGCSSSVTEFINNNQSIEQADVVAWYKQSNHYLPRSEDSNRIATRWSSFQLFPRDWNTKNPY</sequence>
<dbReference type="PANTHER" id="PTHR10638:SF20">
    <property type="entry name" value="AMINE OXIDASE"/>
    <property type="match status" value="1"/>
</dbReference>